<accession>A0A0G0PX19</accession>
<sequence length="270" mass="29784">MNISLDLIKQLREKSGAGMADCKNALTEAEGDLEKAMEILRKKGITKAAKRSDRETTEGLVKVATNEDSNEGYIFQINAETDFVVRSEQFQNFAERLIQLVKAARPATKEELLAIALEEGGTILEALENLSSVVGEKLEIKQYDMLTSGGSVAGYIHGAGNIGVLVAIDKSGSAELAREIAMQVAAVNPRYISPEEVTEEEIAKEKEIYAEQLSKEGKPAEMIEKILAGKINKYFEEICLTKQEFIKDDSKKICDILGDAKVEKFIRYSL</sequence>
<evidence type="ECO:0000259" key="6">
    <source>
        <dbReference type="Pfam" id="PF00889"/>
    </source>
</evidence>
<comment type="subcellular location">
    <subcellularLocation>
        <location evidence="5">Cytoplasm</location>
    </subcellularLocation>
</comment>
<dbReference type="InterPro" id="IPR018101">
    <property type="entry name" value="Transl_elong_Ts_CS"/>
</dbReference>
<dbReference type="Gene3D" id="1.10.8.10">
    <property type="entry name" value="DNA helicase RuvA subunit, C-terminal domain"/>
    <property type="match status" value="1"/>
</dbReference>
<keyword evidence="4 5" id="KW-0648">Protein biosynthesis</keyword>
<evidence type="ECO:0000256" key="4">
    <source>
        <dbReference type="ARBA" id="ARBA00022917"/>
    </source>
</evidence>
<reference evidence="7 8" key="1">
    <citation type="journal article" date="2015" name="Nature">
        <title>rRNA introns, odd ribosomes, and small enigmatic genomes across a large radiation of phyla.</title>
        <authorList>
            <person name="Brown C.T."/>
            <person name="Hug L.A."/>
            <person name="Thomas B.C."/>
            <person name="Sharon I."/>
            <person name="Castelle C.J."/>
            <person name="Singh A."/>
            <person name="Wilkins M.J."/>
            <person name="Williams K.H."/>
            <person name="Banfield J.F."/>
        </authorList>
    </citation>
    <scope>NUCLEOTIDE SEQUENCE [LARGE SCALE GENOMIC DNA]</scope>
</reference>
<dbReference type="GO" id="GO:0005737">
    <property type="term" value="C:cytoplasm"/>
    <property type="evidence" value="ECO:0007669"/>
    <property type="project" value="UniProtKB-SubCell"/>
</dbReference>
<comment type="caution">
    <text evidence="7">The sequence shown here is derived from an EMBL/GenBank/DDBJ whole genome shotgun (WGS) entry which is preliminary data.</text>
</comment>
<dbReference type="PANTHER" id="PTHR11741">
    <property type="entry name" value="ELONGATION FACTOR TS"/>
    <property type="match status" value="1"/>
</dbReference>
<evidence type="ECO:0000313" key="8">
    <source>
        <dbReference type="Proteomes" id="UP000034137"/>
    </source>
</evidence>
<evidence type="ECO:0000256" key="3">
    <source>
        <dbReference type="ARBA" id="ARBA00022768"/>
    </source>
</evidence>
<proteinExistence type="inferred from homology"/>
<dbReference type="PATRIC" id="fig|1618642.3.peg.643"/>
<comment type="function">
    <text evidence="5">Associates with the EF-Tu.GDP complex and induces the exchange of GDP to GTP. It remains bound to the aminoacyl-tRNA.EF-Tu.GTP complex up to the GTP hydrolysis stage on the ribosome.</text>
</comment>
<dbReference type="FunFam" id="1.10.8.10:FF:000001">
    <property type="entry name" value="Elongation factor Ts"/>
    <property type="match status" value="1"/>
</dbReference>
<organism evidence="7 8">
    <name type="scientific">Candidatus Falkowbacteria bacterium GW2011_GWF2_39_8</name>
    <dbReference type="NCBI Taxonomy" id="1618642"/>
    <lineage>
        <taxon>Bacteria</taxon>
        <taxon>Candidatus Falkowiibacteriota</taxon>
    </lineage>
</organism>
<protein>
    <recommendedName>
        <fullName evidence="2 5">Elongation factor Ts</fullName>
        <shortName evidence="5">EF-Ts</shortName>
    </recommendedName>
</protein>
<keyword evidence="3 5" id="KW-0251">Elongation factor</keyword>
<dbReference type="NCBIfam" id="TIGR00116">
    <property type="entry name" value="tsf"/>
    <property type="match status" value="1"/>
</dbReference>
<dbReference type="CDD" id="cd14275">
    <property type="entry name" value="UBA_EF-Ts"/>
    <property type="match status" value="1"/>
</dbReference>
<dbReference type="Gene3D" id="1.10.286.20">
    <property type="match status" value="1"/>
</dbReference>
<gene>
    <name evidence="5" type="primary">tsf</name>
    <name evidence="7" type="ORF">UT64_C0033G0002</name>
</gene>
<dbReference type="PROSITE" id="PS01126">
    <property type="entry name" value="EF_TS_1"/>
    <property type="match status" value="1"/>
</dbReference>
<dbReference type="Pfam" id="PF00889">
    <property type="entry name" value="EF_TS"/>
    <property type="match status" value="1"/>
</dbReference>
<dbReference type="SUPFAM" id="SSF46934">
    <property type="entry name" value="UBA-like"/>
    <property type="match status" value="1"/>
</dbReference>
<feature type="region of interest" description="Involved in Mg(2+) ion dislocation from EF-Tu" evidence="5">
    <location>
        <begin position="81"/>
        <end position="84"/>
    </location>
</feature>
<dbReference type="AlphaFoldDB" id="A0A0G0PX19"/>
<dbReference type="Proteomes" id="UP000034137">
    <property type="component" value="Unassembled WGS sequence"/>
</dbReference>
<dbReference type="SUPFAM" id="SSF54713">
    <property type="entry name" value="Elongation factor Ts (EF-Ts), dimerisation domain"/>
    <property type="match status" value="2"/>
</dbReference>
<evidence type="ECO:0000256" key="5">
    <source>
        <dbReference type="HAMAP-Rule" id="MF_00050"/>
    </source>
</evidence>
<dbReference type="Gene3D" id="3.30.479.20">
    <property type="entry name" value="Elongation factor Ts, dimerisation domain"/>
    <property type="match status" value="2"/>
</dbReference>
<dbReference type="EMBL" id="LBXO01000033">
    <property type="protein sequence ID" value="KKR32468.1"/>
    <property type="molecule type" value="Genomic_DNA"/>
</dbReference>
<dbReference type="InterPro" id="IPR009060">
    <property type="entry name" value="UBA-like_sf"/>
</dbReference>
<evidence type="ECO:0000256" key="2">
    <source>
        <dbReference type="ARBA" id="ARBA00016956"/>
    </source>
</evidence>
<keyword evidence="5" id="KW-0963">Cytoplasm</keyword>
<feature type="domain" description="Translation elongation factor EFTs/EF1B dimerisation" evidence="6">
    <location>
        <begin position="73"/>
        <end position="269"/>
    </location>
</feature>
<dbReference type="InterPro" id="IPR036402">
    <property type="entry name" value="EF-Ts_dimer_sf"/>
</dbReference>
<dbReference type="InterPro" id="IPR001816">
    <property type="entry name" value="Transl_elong_EFTs/EF1B"/>
</dbReference>
<comment type="similarity">
    <text evidence="1 5">Belongs to the EF-Ts family.</text>
</comment>
<name>A0A0G0PX19_9BACT</name>
<dbReference type="InterPro" id="IPR014039">
    <property type="entry name" value="Transl_elong_EFTs/EF1B_dimer"/>
</dbReference>
<dbReference type="GO" id="GO:0003746">
    <property type="term" value="F:translation elongation factor activity"/>
    <property type="evidence" value="ECO:0007669"/>
    <property type="project" value="UniProtKB-UniRule"/>
</dbReference>
<evidence type="ECO:0000256" key="1">
    <source>
        <dbReference type="ARBA" id="ARBA00005532"/>
    </source>
</evidence>
<evidence type="ECO:0000313" key="7">
    <source>
        <dbReference type="EMBL" id="KKR32468.1"/>
    </source>
</evidence>
<dbReference type="HAMAP" id="MF_00050">
    <property type="entry name" value="EF_Ts"/>
    <property type="match status" value="1"/>
</dbReference>
<dbReference type="PANTHER" id="PTHR11741:SF0">
    <property type="entry name" value="ELONGATION FACTOR TS, MITOCHONDRIAL"/>
    <property type="match status" value="1"/>
</dbReference>